<sequence length="116" mass="12689">MRSVPSSIGPLQNFQPGVKKRNGGHTAPSADAARSGHACERRRGEGRGSETTERREDEKTRRREDEETRRRAGEQASRRKSAGGGARDPARGARDEAAGPVSSRFAQIRRARQLPA</sequence>
<protein>
    <submittedName>
        <fullName evidence="2">Uncharacterized protein</fullName>
    </submittedName>
</protein>
<dbReference type="Proteomes" id="UP000231878">
    <property type="component" value="Unassembled WGS sequence"/>
</dbReference>
<evidence type="ECO:0000313" key="3">
    <source>
        <dbReference type="Proteomes" id="UP000231878"/>
    </source>
</evidence>
<name>A0AAX0U8X7_BURPE</name>
<feature type="region of interest" description="Disordered" evidence="1">
    <location>
        <begin position="1"/>
        <end position="116"/>
    </location>
</feature>
<gene>
    <name evidence="2" type="ORF">CWD88_17310</name>
</gene>
<comment type="caution">
    <text evidence="2">The sequence shown here is derived from an EMBL/GenBank/DDBJ whole genome shotgun (WGS) entry which is preliminary data.</text>
</comment>
<reference evidence="2 3" key="1">
    <citation type="submission" date="2017-11" db="EMBL/GenBank/DDBJ databases">
        <title>Molecular characterization of Burkholderia pseudomallei and closely related isolates from Vietnam.</title>
        <authorList>
            <person name="Ustinov D.V."/>
            <person name="Antonov A.S."/>
            <person name="Avdusheva E.F."/>
            <person name="Shpak I.M."/>
            <person name="Zakharova I.B."/>
            <person name="Thi L.A."/>
            <person name="Teteryatnikova N."/>
            <person name="Lopasteyskaya Y.A."/>
            <person name="Kuzyutina J.A."/>
            <person name="Ngo T.N."/>
            <person name="Victorov D.V."/>
        </authorList>
    </citation>
    <scope>NUCLEOTIDE SEQUENCE [LARGE SCALE GENOMIC DNA]</scope>
    <source>
        <strain evidence="2 3">V1512</strain>
    </source>
</reference>
<proteinExistence type="predicted"/>
<feature type="compositionally biased region" description="Polar residues" evidence="1">
    <location>
        <begin position="1"/>
        <end position="15"/>
    </location>
</feature>
<feature type="compositionally biased region" description="Basic and acidic residues" evidence="1">
    <location>
        <begin position="37"/>
        <end position="77"/>
    </location>
</feature>
<feature type="compositionally biased region" description="Basic residues" evidence="1">
    <location>
        <begin position="107"/>
        <end position="116"/>
    </location>
</feature>
<feature type="compositionally biased region" description="Basic and acidic residues" evidence="1">
    <location>
        <begin position="88"/>
        <end position="97"/>
    </location>
</feature>
<dbReference type="AlphaFoldDB" id="A0AAX0U8X7"/>
<evidence type="ECO:0000256" key="1">
    <source>
        <dbReference type="SAM" id="MobiDB-lite"/>
    </source>
</evidence>
<dbReference type="EMBL" id="PHRB01000015">
    <property type="protein sequence ID" value="PJO65169.1"/>
    <property type="molecule type" value="Genomic_DNA"/>
</dbReference>
<evidence type="ECO:0000313" key="2">
    <source>
        <dbReference type="EMBL" id="PJO65169.1"/>
    </source>
</evidence>
<organism evidence="2 3">
    <name type="scientific">Burkholderia pseudomallei</name>
    <name type="common">Pseudomonas pseudomallei</name>
    <dbReference type="NCBI Taxonomy" id="28450"/>
    <lineage>
        <taxon>Bacteria</taxon>
        <taxon>Pseudomonadati</taxon>
        <taxon>Pseudomonadota</taxon>
        <taxon>Betaproteobacteria</taxon>
        <taxon>Burkholderiales</taxon>
        <taxon>Burkholderiaceae</taxon>
        <taxon>Burkholderia</taxon>
        <taxon>pseudomallei group</taxon>
    </lineage>
</organism>
<accession>A0AAX0U8X7</accession>